<dbReference type="AlphaFoldDB" id="A0A9P5ND00"/>
<sequence>MTSSPNVTSELHGHEHVQGIFFPSFLPKQIPSTTLLGAAIDGQSCQDSTMPTPNPQDVEPVLRHGHTLMEILQPIPLHARGYGRQSILSFLDSLSSPPPQIIRDNSSYAHQSPLAPPWSSNMDMDDQPTMVAQEPSCQDDMTGPLPPTITISGGTTTESPREIENHENYHRVLSTGQQTSSQRTVVERNQIHAGYPGGRYVDWSFYLSKLRLRSAFWQPSRRVQCHPSNGEKWWGSLVGALRRQRIGIYDWVTQWDFLLRPKPGYSCLFLFERALHLTFAISFQSFFQPSTCQRFQ</sequence>
<keyword evidence="2" id="KW-1185">Reference proteome</keyword>
<accession>A0A9P5ND00</accession>
<organism evidence="1 2">
    <name type="scientific">Gymnopilus junonius</name>
    <name type="common">Spectacular rustgill mushroom</name>
    <name type="synonym">Gymnopilus spectabilis subsp. junonius</name>
    <dbReference type="NCBI Taxonomy" id="109634"/>
    <lineage>
        <taxon>Eukaryota</taxon>
        <taxon>Fungi</taxon>
        <taxon>Dikarya</taxon>
        <taxon>Basidiomycota</taxon>
        <taxon>Agaricomycotina</taxon>
        <taxon>Agaricomycetes</taxon>
        <taxon>Agaricomycetidae</taxon>
        <taxon>Agaricales</taxon>
        <taxon>Agaricineae</taxon>
        <taxon>Hymenogastraceae</taxon>
        <taxon>Gymnopilus</taxon>
    </lineage>
</organism>
<comment type="caution">
    <text evidence="1">The sequence shown here is derived from an EMBL/GenBank/DDBJ whole genome shotgun (WGS) entry which is preliminary data.</text>
</comment>
<protein>
    <submittedName>
        <fullName evidence="1">Uncharacterized protein</fullName>
    </submittedName>
</protein>
<gene>
    <name evidence="1" type="ORF">CPB84DRAFT_1790459</name>
</gene>
<evidence type="ECO:0000313" key="1">
    <source>
        <dbReference type="EMBL" id="KAF8882903.1"/>
    </source>
</evidence>
<evidence type="ECO:0000313" key="2">
    <source>
        <dbReference type="Proteomes" id="UP000724874"/>
    </source>
</evidence>
<name>A0A9P5ND00_GYMJU</name>
<proteinExistence type="predicted"/>
<reference evidence="1" key="1">
    <citation type="submission" date="2020-11" db="EMBL/GenBank/DDBJ databases">
        <authorList>
            <consortium name="DOE Joint Genome Institute"/>
            <person name="Ahrendt S."/>
            <person name="Riley R."/>
            <person name="Andreopoulos W."/>
            <person name="LaButti K."/>
            <person name="Pangilinan J."/>
            <person name="Ruiz-duenas F.J."/>
            <person name="Barrasa J.M."/>
            <person name="Sanchez-Garcia M."/>
            <person name="Camarero S."/>
            <person name="Miyauchi S."/>
            <person name="Serrano A."/>
            <person name="Linde D."/>
            <person name="Babiker R."/>
            <person name="Drula E."/>
            <person name="Ayuso-Fernandez I."/>
            <person name="Pacheco R."/>
            <person name="Padilla G."/>
            <person name="Ferreira P."/>
            <person name="Barriuso J."/>
            <person name="Kellner H."/>
            <person name="Castanera R."/>
            <person name="Alfaro M."/>
            <person name="Ramirez L."/>
            <person name="Pisabarro A.G."/>
            <person name="Kuo A."/>
            <person name="Tritt A."/>
            <person name="Lipzen A."/>
            <person name="He G."/>
            <person name="Yan M."/>
            <person name="Ng V."/>
            <person name="Cullen D."/>
            <person name="Martin F."/>
            <person name="Rosso M.-N."/>
            <person name="Henrissat B."/>
            <person name="Hibbett D."/>
            <person name="Martinez A.T."/>
            <person name="Grigoriev I.V."/>
        </authorList>
    </citation>
    <scope>NUCLEOTIDE SEQUENCE</scope>
    <source>
        <strain evidence="1">AH 44721</strain>
    </source>
</reference>
<dbReference type="Proteomes" id="UP000724874">
    <property type="component" value="Unassembled WGS sequence"/>
</dbReference>
<dbReference type="EMBL" id="JADNYJ010000119">
    <property type="protein sequence ID" value="KAF8882903.1"/>
    <property type="molecule type" value="Genomic_DNA"/>
</dbReference>